<name>A0ABW0L443_9BURK</name>
<organism evidence="3 4">
    <name type="scientific">Massilia niabensis</name>
    <dbReference type="NCBI Taxonomy" id="544910"/>
    <lineage>
        <taxon>Bacteria</taxon>
        <taxon>Pseudomonadati</taxon>
        <taxon>Pseudomonadota</taxon>
        <taxon>Betaproteobacteria</taxon>
        <taxon>Burkholderiales</taxon>
        <taxon>Oxalobacteraceae</taxon>
        <taxon>Telluria group</taxon>
        <taxon>Massilia</taxon>
    </lineage>
</organism>
<accession>A0ABW0L443</accession>
<gene>
    <name evidence="3" type="ORF">ACFPN5_07960</name>
</gene>
<feature type="signal peptide" evidence="2">
    <location>
        <begin position="1"/>
        <end position="30"/>
    </location>
</feature>
<dbReference type="EMBL" id="JBHSMU010000008">
    <property type="protein sequence ID" value="MFC5459743.1"/>
    <property type="molecule type" value="Genomic_DNA"/>
</dbReference>
<evidence type="ECO:0000313" key="4">
    <source>
        <dbReference type="Proteomes" id="UP001596050"/>
    </source>
</evidence>
<evidence type="ECO:0000256" key="1">
    <source>
        <dbReference type="SAM" id="MobiDB-lite"/>
    </source>
</evidence>
<dbReference type="RefSeq" id="WP_379781885.1">
    <property type="nucleotide sequence ID" value="NZ_JBHSMU010000008.1"/>
</dbReference>
<keyword evidence="4" id="KW-1185">Reference proteome</keyword>
<feature type="region of interest" description="Disordered" evidence="1">
    <location>
        <begin position="121"/>
        <end position="145"/>
    </location>
</feature>
<feature type="region of interest" description="Disordered" evidence="1">
    <location>
        <begin position="58"/>
        <end position="94"/>
    </location>
</feature>
<evidence type="ECO:0000256" key="2">
    <source>
        <dbReference type="SAM" id="SignalP"/>
    </source>
</evidence>
<feature type="compositionally biased region" description="Polar residues" evidence="1">
    <location>
        <begin position="62"/>
        <end position="75"/>
    </location>
</feature>
<feature type="chain" id="PRO_5046203099" evidence="2">
    <location>
        <begin position="31"/>
        <end position="145"/>
    </location>
</feature>
<dbReference type="NCBIfam" id="NF047450">
    <property type="entry name" value="post-PEP-CTERM_1"/>
    <property type="match status" value="1"/>
</dbReference>
<dbReference type="Proteomes" id="UP001596050">
    <property type="component" value="Unassembled WGS sequence"/>
</dbReference>
<proteinExistence type="predicted"/>
<protein>
    <submittedName>
        <fullName evidence="3">Post-PEP-CTERM-1 domain-containing protein</fullName>
    </submittedName>
</protein>
<sequence>MSQKHQSGRLLYAAGITLALLGLAIQSAAAQEVPVQSTDSMTVVRDAETGQLRAPTAAEQAALQSQTQARASGNASAMRAAPKATQQKFHASGARGARLTDEFVSSAVAVRKPDGSIEMQCSDSHDAAKSAVATGHVHTNKVETE</sequence>
<keyword evidence="2" id="KW-0732">Signal</keyword>
<reference evidence="4" key="1">
    <citation type="journal article" date="2019" name="Int. J. Syst. Evol. Microbiol.">
        <title>The Global Catalogue of Microorganisms (GCM) 10K type strain sequencing project: providing services to taxonomists for standard genome sequencing and annotation.</title>
        <authorList>
            <consortium name="The Broad Institute Genomics Platform"/>
            <consortium name="The Broad Institute Genome Sequencing Center for Infectious Disease"/>
            <person name="Wu L."/>
            <person name="Ma J."/>
        </authorList>
    </citation>
    <scope>NUCLEOTIDE SEQUENCE [LARGE SCALE GENOMIC DNA]</scope>
    <source>
        <strain evidence="4">KACC 12649</strain>
    </source>
</reference>
<comment type="caution">
    <text evidence="3">The sequence shown here is derived from an EMBL/GenBank/DDBJ whole genome shotgun (WGS) entry which is preliminary data.</text>
</comment>
<evidence type="ECO:0000313" key="3">
    <source>
        <dbReference type="EMBL" id="MFC5459743.1"/>
    </source>
</evidence>